<evidence type="ECO:0000313" key="1">
    <source>
        <dbReference type="EMBL" id="VVO32245.1"/>
    </source>
</evidence>
<dbReference type="EMBL" id="CABVHQ010000074">
    <property type="protein sequence ID" value="VVO32245.1"/>
    <property type="molecule type" value="Genomic_DNA"/>
</dbReference>
<organism evidence="1 2">
    <name type="scientific">Pseudomonas fluorescens</name>
    <dbReference type="NCBI Taxonomy" id="294"/>
    <lineage>
        <taxon>Bacteria</taxon>
        <taxon>Pseudomonadati</taxon>
        <taxon>Pseudomonadota</taxon>
        <taxon>Gammaproteobacteria</taxon>
        <taxon>Pseudomonadales</taxon>
        <taxon>Pseudomonadaceae</taxon>
        <taxon>Pseudomonas</taxon>
    </lineage>
</organism>
<protein>
    <submittedName>
        <fullName evidence="1">Uncharacterized protein</fullName>
    </submittedName>
</protein>
<dbReference type="RefSeq" id="WP_191624408.1">
    <property type="nucleotide sequence ID" value="NZ_CABVHQ010000074.1"/>
</dbReference>
<dbReference type="AlphaFoldDB" id="A0A5E7EZ68"/>
<dbReference type="Proteomes" id="UP000337909">
    <property type="component" value="Unassembled WGS sequence"/>
</dbReference>
<sequence length="55" mass="6661">MSQDKPLSKTPMADLIRDHAHCLPPEKWRRCKWIFWAPTRYVRNVYRALTKPTLH</sequence>
<name>A0A5E7EZ68_PSEFL</name>
<evidence type="ECO:0000313" key="2">
    <source>
        <dbReference type="Proteomes" id="UP000337909"/>
    </source>
</evidence>
<gene>
    <name evidence="1" type="ORF">PS691_05036</name>
</gene>
<proteinExistence type="predicted"/>
<reference evidence="1 2" key="1">
    <citation type="submission" date="2019-09" db="EMBL/GenBank/DDBJ databases">
        <authorList>
            <person name="Chandra G."/>
            <person name="Truman W A."/>
        </authorList>
    </citation>
    <scope>NUCLEOTIDE SEQUENCE [LARGE SCALE GENOMIC DNA]</scope>
    <source>
        <strain evidence="1">PS691</strain>
    </source>
</reference>
<accession>A0A5E7EZ68</accession>